<protein>
    <submittedName>
        <fullName evidence="2">Uncharacterized protein</fullName>
    </submittedName>
</protein>
<evidence type="ECO:0000313" key="3">
    <source>
        <dbReference type="Proteomes" id="UP000604046"/>
    </source>
</evidence>
<organism evidence="2 3">
    <name type="scientific">Symbiodinium natans</name>
    <dbReference type="NCBI Taxonomy" id="878477"/>
    <lineage>
        <taxon>Eukaryota</taxon>
        <taxon>Sar</taxon>
        <taxon>Alveolata</taxon>
        <taxon>Dinophyceae</taxon>
        <taxon>Suessiales</taxon>
        <taxon>Symbiodiniaceae</taxon>
        <taxon>Symbiodinium</taxon>
    </lineage>
</organism>
<feature type="region of interest" description="Disordered" evidence="1">
    <location>
        <begin position="184"/>
        <end position="204"/>
    </location>
</feature>
<feature type="region of interest" description="Disordered" evidence="1">
    <location>
        <begin position="1"/>
        <end position="21"/>
    </location>
</feature>
<feature type="compositionally biased region" description="Basic residues" evidence="1">
    <location>
        <begin position="324"/>
        <end position="338"/>
    </location>
</feature>
<sequence length="731" mass="80703">MAETRGTRGMDKSGPTGQVDSWTMPLTVTPKGAMYSVPFVLGLDAYSYKVGKHMASRVETRVKMSVRETSSTSAAKRPASATPARLVQAGVNGSTTFLWNSDGAHSSDSGASQVRKKRQKRTDDLLHELVMTCGDPIDVVSHWFEIFAFYCDPPEAIALPRLPERREAKDIFIDKIDMPAVQSLSCPTSRQSTKRPARRGRTRSFSAPRLRKTEMVRVQSPSLDNEKKLDLMRSDLYKTRSVLKEAGLAGKGAGHLDLGHRLKAQSLNAESFASWMESFSFILNLQRPKADMAVPLGPKGKSNQGHQGHGGHGGHGGRGGRGGHGQRSHSPPRRRSVAPRRASDVENVTKRLLARLDQRVVLGSWELITGEEAKEASSSATSSDEELERRQKIAQSLSQTDARQIMLRSSSLAMLNSGMIKNKSKGADRAKPGYDDVVKTRARILSGISPAQMTVKNLTSFLALFGMQRKEAVERAAKYFLFAVPCSSHTRTTNQSLQLDDDENQEDGAWLQEKLPFEVFYRLMRALQGPKRSAKSGDFSSEIGKSYLASELLSRLLFCALVGHEGVHHSSGAAARFHDDASAQPVSVANLAHSLRLLLSHELLQSESSLEAQVQALAEFLCLVLQRSEACWKNATVEESGVSYNGFLTFMKWHPDAYVHLLFLLLPLSLMGPKFASEEMYLIRKGLSHRAGELRAKAATLTRQRQKRRLLDMCASLVQPWLEANNPKVKA</sequence>
<proteinExistence type="predicted"/>
<feature type="compositionally biased region" description="Basic and acidic residues" evidence="1">
    <location>
        <begin position="1"/>
        <end position="11"/>
    </location>
</feature>
<name>A0A812JCM8_9DINO</name>
<feature type="region of interest" description="Disordered" evidence="1">
    <location>
        <begin position="372"/>
        <end position="398"/>
    </location>
</feature>
<evidence type="ECO:0000313" key="2">
    <source>
        <dbReference type="EMBL" id="CAE7203216.1"/>
    </source>
</evidence>
<dbReference type="Proteomes" id="UP000604046">
    <property type="component" value="Unassembled WGS sequence"/>
</dbReference>
<feature type="compositionally biased region" description="Gly residues" evidence="1">
    <location>
        <begin position="307"/>
        <end position="323"/>
    </location>
</feature>
<dbReference type="OrthoDB" id="8119704at2759"/>
<gene>
    <name evidence="2" type="ORF">SNAT2548_LOCUS6206</name>
</gene>
<accession>A0A812JCM8</accession>
<keyword evidence="3" id="KW-1185">Reference proteome</keyword>
<feature type="compositionally biased region" description="Basic residues" evidence="1">
    <location>
        <begin position="192"/>
        <end position="202"/>
    </location>
</feature>
<reference evidence="2" key="1">
    <citation type="submission" date="2021-02" db="EMBL/GenBank/DDBJ databases">
        <authorList>
            <person name="Dougan E. K."/>
            <person name="Rhodes N."/>
            <person name="Thang M."/>
            <person name="Chan C."/>
        </authorList>
    </citation>
    <scope>NUCLEOTIDE SEQUENCE</scope>
</reference>
<comment type="caution">
    <text evidence="2">The sequence shown here is derived from an EMBL/GenBank/DDBJ whole genome shotgun (WGS) entry which is preliminary data.</text>
</comment>
<dbReference type="EMBL" id="CAJNDS010000407">
    <property type="protein sequence ID" value="CAE7203216.1"/>
    <property type="molecule type" value="Genomic_DNA"/>
</dbReference>
<evidence type="ECO:0000256" key="1">
    <source>
        <dbReference type="SAM" id="MobiDB-lite"/>
    </source>
</evidence>
<dbReference type="AlphaFoldDB" id="A0A812JCM8"/>
<feature type="region of interest" description="Disordered" evidence="1">
    <location>
        <begin position="293"/>
        <end position="345"/>
    </location>
</feature>